<evidence type="ECO:0000313" key="2">
    <source>
        <dbReference type="Proteomes" id="UP000265520"/>
    </source>
</evidence>
<dbReference type="AlphaFoldDB" id="A0A392W377"/>
<reference evidence="1 2" key="1">
    <citation type="journal article" date="2018" name="Front. Plant Sci.">
        <title>Red Clover (Trifolium pratense) and Zigzag Clover (T. medium) - A Picture of Genomic Similarities and Differences.</title>
        <authorList>
            <person name="Dluhosova J."/>
            <person name="Istvanek J."/>
            <person name="Nedelnik J."/>
            <person name="Repkova J."/>
        </authorList>
    </citation>
    <scope>NUCLEOTIDE SEQUENCE [LARGE SCALE GENOMIC DNA]</scope>
    <source>
        <strain evidence="2">cv. 10/8</strain>
        <tissue evidence="1">Leaf</tissue>
    </source>
</reference>
<proteinExistence type="predicted"/>
<protein>
    <submittedName>
        <fullName evidence="1">Uncharacterized protein</fullName>
    </submittedName>
</protein>
<comment type="caution">
    <text evidence="1">The sequence shown here is derived from an EMBL/GenBank/DDBJ whole genome shotgun (WGS) entry which is preliminary data.</text>
</comment>
<sequence>YSFAPPLVVVLSNAFDELLSFIVGFIQ</sequence>
<feature type="non-terminal residue" evidence="1">
    <location>
        <position position="1"/>
    </location>
</feature>
<dbReference type="Proteomes" id="UP000265520">
    <property type="component" value="Unassembled WGS sequence"/>
</dbReference>
<dbReference type="EMBL" id="LXQA011365538">
    <property type="protein sequence ID" value="MCI94757.1"/>
    <property type="molecule type" value="Genomic_DNA"/>
</dbReference>
<evidence type="ECO:0000313" key="1">
    <source>
        <dbReference type="EMBL" id="MCI94757.1"/>
    </source>
</evidence>
<organism evidence="1 2">
    <name type="scientific">Trifolium medium</name>
    <dbReference type="NCBI Taxonomy" id="97028"/>
    <lineage>
        <taxon>Eukaryota</taxon>
        <taxon>Viridiplantae</taxon>
        <taxon>Streptophyta</taxon>
        <taxon>Embryophyta</taxon>
        <taxon>Tracheophyta</taxon>
        <taxon>Spermatophyta</taxon>
        <taxon>Magnoliopsida</taxon>
        <taxon>eudicotyledons</taxon>
        <taxon>Gunneridae</taxon>
        <taxon>Pentapetalae</taxon>
        <taxon>rosids</taxon>
        <taxon>fabids</taxon>
        <taxon>Fabales</taxon>
        <taxon>Fabaceae</taxon>
        <taxon>Papilionoideae</taxon>
        <taxon>50 kb inversion clade</taxon>
        <taxon>NPAAA clade</taxon>
        <taxon>Hologalegina</taxon>
        <taxon>IRL clade</taxon>
        <taxon>Trifolieae</taxon>
        <taxon>Trifolium</taxon>
    </lineage>
</organism>
<keyword evidence="2" id="KW-1185">Reference proteome</keyword>
<accession>A0A392W377</accession>
<name>A0A392W377_9FABA</name>